<reference evidence="9" key="1">
    <citation type="journal article" date="2014" name="Nat. Commun.">
        <title>The emerging biofuel crop Camelina sativa retains a highly undifferentiated hexaploid genome structure.</title>
        <authorList>
            <person name="Kagale S."/>
            <person name="Koh C."/>
            <person name="Nixon J."/>
            <person name="Bollina V."/>
            <person name="Clarke W.E."/>
            <person name="Tuteja R."/>
            <person name="Spillane C."/>
            <person name="Robinson S.J."/>
            <person name="Links M.G."/>
            <person name="Clarke C."/>
            <person name="Higgins E.E."/>
            <person name="Huebert T."/>
            <person name="Sharpe A.G."/>
            <person name="Parkin I.A."/>
        </authorList>
    </citation>
    <scope>NUCLEOTIDE SEQUENCE [LARGE SCALE GENOMIC DNA]</scope>
    <source>
        <strain evidence="9">cv. DH55</strain>
    </source>
</reference>
<dbReference type="Gene3D" id="3.60.21.10">
    <property type="match status" value="1"/>
</dbReference>
<keyword evidence="4" id="KW-0904">Protein phosphatase</keyword>
<name>A0ABM1R7J5_CAMSA</name>
<dbReference type="Pfam" id="PF00149">
    <property type="entry name" value="Metallophos"/>
    <property type="match status" value="1"/>
</dbReference>
<dbReference type="PANTHER" id="PTHR46422:SF7">
    <property type="entry name" value="SERINE_THREONINE-PROTEIN PHOSPHATASE BSL2-RELATED"/>
    <property type="match status" value="1"/>
</dbReference>
<dbReference type="Pfam" id="PF24681">
    <property type="entry name" value="Kelch_KLHDC2_KLHL20_DRC7"/>
    <property type="match status" value="1"/>
</dbReference>
<protein>
    <recommendedName>
        <fullName evidence="6">Serine/threonine-protein phosphatase</fullName>
        <ecNumber evidence="6">3.1.3.16</ecNumber>
    </recommendedName>
</protein>
<keyword evidence="3 6" id="KW-0378">Hydrolase</keyword>
<dbReference type="SUPFAM" id="SSF56300">
    <property type="entry name" value="Metallo-dependent phosphatases"/>
    <property type="match status" value="1"/>
</dbReference>
<evidence type="ECO:0000313" key="9">
    <source>
        <dbReference type="Proteomes" id="UP000694864"/>
    </source>
</evidence>
<evidence type="ECO:0000256" key="5">
    <source>
        <dbReference type="ARBA" id="ARBA00023211"/>
    </source>
</evidence>
<evidence type="ECO:0000256" key="7">
    <source>
        <dbReference type="SAM" id="MobiDB-lite"/>
    </source>
</evidence>
<keyword evidence="2" id="KW-0479">Metal-binding</keyword>
<dbReference type="SMART" id="SM00156">
    <property type="entry name" value="PP2Ac"/>
    <property type="match status" value="1"/>
</dbReference>
<dbReference type="EC" id="3.1.3.16" evidence="6"/>
<dbReference type="GeneID" id="104754467"/>
<proteinExistence type="inferred from homology"/>
<feature type="region of interest" description="Disordered" evidence="7">
    <location>
        <begin position="614"/>
        <end position="646"/>
    </location>
</feature>
<dbReference type="Proteomes" id="UP000694864">
    <property type="component" value="Chromosome 17"/>
</dbReference>
<dbReference type="InterPro" id="IPR015915">
    <property type="entry name" value="Kelch-typ_b-propeller"/>
</dbReference>
<evidence type="ECO:0000256" key="4">
    <source>
        <dbReference type="ARBA" id="ARBA00022912"/>
    </source>
</evidence>
<comment type="catalytic activity">
    <reaction evidence="6">
        <text>O-phospho-L-threonyl-[protein] + H2O = L-threonyl-[protein] + phosphate</text>
        <dbReference type="Rhea" id="RHEA:47004"/>
        <dbReference type="Rhea" id="RHEA-COMP:11060"/>
        <dbReference type="Rhea" id="RHEA-COMP:11605"/>
        <dbReference type="ChEBI" id="CHEBI:15377"/>
        <dbReference type="ChEBI" id="CHEBI:30013"/>
        <dbReference type="ChEBI" id="CHEBI:43474"/>
        <dbReference type="ChEBI" id="CHEBI:61977"/>
        <dbReference type="EC" id="3.1.3.16"/>
    </reaction>
</comment>
<gene>
    <name evidence="10" type="primary">LOC104754467</name>
</gene>
<reference evidence="10" key="2">
    <citation type="submission" date="2025-08" db="UniProtKB">
        <authorList>
            <consortium name="RefSeq"/>
        </authorList>
    </citation>
    <scope>IDENTIFICATION</scope>
    <source>
        <tissue evidence="10">Leaf</tissue>
    </source>
</reference>
<feature type="domain" description="Serine/threonine specific protein phosphatases" evidence="8">
    <location>
        <begin position="425"/>
        <end position="430"/>
    </location>
</feature>
<dbReference type="SUPFAM" id="SSF117281">
    <property type="entry name" value="Kelch motif"/>
    <property type="match status" value="1"/>
</dbReference>
<dbReference type="InterPro" id="IPR029052">
    <property type="entry name" value="Metallo-depent_PP-like"/>
</dbReference>
<dbReference type="InterPro" id="IPR004843">
    <property type="entry name" value="Calcineurin-like_PHP"/>
</dbReference>
<evidence type="ECO:0000259" key="8">
    <source>
        <dbReference type="PROSITE" id="PS00125"/>
    </source>
</evidence>
<dbReference type="InterPro" id="IPR031675">
    <property type="entry name" value="STPPase_N"/>
</dbReference>
<keyword evidence="5" id="KW-0464">Manganese</keyword>
<dbReference type="PANTHER" id="PTHR46422">
    <property type="entry name" value="SERINE/THREONINE-PROTEIN PHOSPHATASE BSL3"/>
    <property type="match status" value="1"/>
</dbReference>
<evidence type="ECO:0000256" key="2">
    <source>
        <dbReference type="ARBA" id="ARBA00022723"/>
    </source>
</evidence>
<keyword evidence="9" id="KW-1185">Reference proteome</keyword>
<evidence type="ECO:0000256" key="3">
    <source>
        <dbReference type="ARBA" id="ARBA00022801"/>
    </source>
</evidence>
<comment type="similarity">
    <text evidence="6">Belongs to the PPP phosphatase family.</text>
</comment>
<dbReference type="InterPro" id="IPR006186">
    <property type="entry name" value="Ser/Thr-sp_prot-phosphatase"/>
</dbReference>
<dbReference type="Gene3D" id="2.120.10.80">
    <property type="entry name" value="Kelch-type beta propeller"/>
    <property type="match status" value="1"/>
</dbReference>
<dbReference type="Pfam" id="PF16891">
    <property type="entry name" value="STPPase_N"/>
    <property type="match status" value="1"/>
</dbReference>
<dbReference type="PROSITE" id="PS00125">
    <property type="entry name" value="SER_THR_PHOSPHATASE"/>
    <property type="match status" value="1"/>
</dbReference>
<evidence type="ECO:0000313" key="10">
    <source>
        <dbReference type="RefSeq" id="XP_019094983.1"/>
    </source>
</evidence>
<evidence type="ECO:0000256" key="6">
    <source>
        <dbReference type="RuleBase" id="RU004273"/>
    </source>
</evidence>
<dbReference type="RefSeq" id="XP_019094983.1">
    <property type="nucleotide sequence ID" value="XM_019239438.1"/>
</dbReference>
<feature type="compositionally biased region" description="Low complexity" evidence="7">
    <location>
        <begin position="226"/>
        <end position="238"/>
    </location>
</feature>
<evidence type="ECO:0000256" key="1">
    <source>
        <dbReference type="ARBA" id="ARBA00001936"/>
    </source>
</evidence>
<accession>A0ABM1R7J5</accession>
<comment type="cofactor">
    <cofactor evidence="1">
        <name>Mn(2+)</name>
        <dbReference type="ChEBI" id="CHEBI:29035"/>
    </cofactor>
</comment>
<sequence length="646" mass="71412">MDLAAHRWIVIFGGKNGGDEVLSDTWALDTREPSAWDRLNPYGNHPSGRMYASATAREDGVFWLCGGRDSSGTSLGDTYALEMESIDQCGWTVVPGVAPSPRYQHTAVFEGTRMHVFGGVLNEDSLIDGEPIVAVLDTDTGEWLDVTPPETSASGSKRRNQYQLMQRCHHAAASVGNCIYVHGGIKKDLLLAHCLVAETSQPLSPEEEDDPENYMLLDDYVVPEISNPSSSEPEVPSITRTNASESSPEIMAEPYNLPTVENAFYDNASEGYFLVDHNERTVNVEDPQLVPQFIEPNSSHQAQLHERIISTLLKPKDWTVPAKGTFFLSCSEVMDICNAVEQIFKQEPTLLQLKVPIKVFGDIHGQFGDLMRLFHEYGSPSLEGDITHIDYLFLGDYVDRGSHSLETIMLLLALKIEYPENIHLIRGNHESSATNQLHGFLAECKEKMGQADGLQAWCRINKLFNYLPLGAVIEDKILCVHGGIGRTLWLDEIASIQRPAFPEFGTIVLKDTLWSDPTANDSVMGIQSNARGGGVVTFGPDIVNGFCERNKIQMIIRAHECVADGFERFAEGRLITVFSATNYCGTVNNAGAILVIGRDLVIYPKLILPRPPSISSSENCPEKDWMEELNEEMPPTPPRGESETAA</sequence>
<dbReference type="PRINTS" id="PR00114">
    <property type="entry name" value="STPHPHTASE"/>
</dbReference>
<organism evidence="9 10">
    <name type="scientific">Camelina sativa</name>
    <name type="common">False flax</name>
    <name type="synonym">Myagrum sativum</name>
    <dbReference type="NCBI Taxonomy" id="90675"/>
    <lineage>
        <taxon>Eukaryota</taxon>
        <taxon>Viridiplantae</taxon>
        <taxon>Streptophyta</taxon>
        <taxon>Embryophyta</taxon>
        <taxon>Tracheophyta</taxon>
        <taxon>Spermatophyta</taxon>
        <taxon>Magnoliopsida</taxon>
        <taxon>eudicotyledons</taxon>
        <taxon>Gunneridae</taxon>
        <taxon>Pentapetalae</taxon>
        <taxon>rosids</taxon>
        <taxon>malvids</taxon>
        <taxon>Brassicales</taxon>
        <taxon>Brassicaceae</taxon>
        <taxon>Camelineae</taxon>
        <taxon>Camelina</taxon>
    </lineage>
</organism>
<feature type="region of interest" description="Disordered" evidence="7">
    <location>
        <begin position="226"/>
        <end position="247"/>
    </location>
</feature>